<dbReference type="InterPro" id="IPR002035">
    <property type="entry name" value="VWF_A"/>
</dbReference>
<dbReference type="GO" id="GO:0015689">
    <property type="term" value="P:molybdate ion transport"/>
    <property type="evidence" value="ECO:0007669"/>
    <property type="project" value="TreeGrafter"/>
</dbReference>
<dbReference type="SUPFAM" id="SSF53300">
    <property type="entry name" value="vWA-like"/>
    <property type="match status" value="1"/>
</dbReference>
<dbReference type="InterPro" id="IPR036465">
    <property type="entry name" value="vWFA_dom_sf"/>
</dbReference>
<accession>A0A3N2REP0</accession>
<dbReference type="PANTHER" id="PTHR30632:SF0">
    <property type="entry name" value="SULFATE-BINDING PROTEIN"/>
    <property type="match status" value="1"/>
</dbReference>
<feature type="compositionally biased region" description="Basic and acidic residues" evidence="1">
    <location>
        <begin position="1"/>
        <end position="10"/>
    </location>
</feature>
<feature type="region of interest" description="Disordered" evidence="1">
    <location>
        <begin position="1"/>
        <end position="34"/>
    </location>
</feature>
<dbReference type="PROSITE" id="PS50234">
    <property type="entry name" value="VWFA"/>
    <property type="match status" value="1"/>
</dbReference>
<protein>
    <submittedName>
        <fullName evidence="3">VWA domain-containing protein</fullName>
    </submittedName>
</protein>
<dbReference type="CDD" id="cd00198">
    <property type="entry name" value="vWFA"/>
    <property type="match status" value="1"/>
</dbReference>
<dbReference type="Gene3D" id="3.40.50.410">
    <property type="entry name" value="von Willebrand factor, type A domain"/>
    <property type="match status" value="1"/>
</dbReference>
<organism evidence="3 4">
    <name type="scientific">Lysobacter enzymogenes</name>
    <dbReference type="NCBI Taxonomy" id="69"/>
    <lineage>
        <taxon>Bacteria</taxon>
        <taxon>Pseudomonadati</taxon>
        <taxon>Pseudomonadota</taxon>
        <taxon>Gammaproteobacteria</taxon>
        <taxon>Lysobacterales</taxon>
        <taxon>Lysobacteraceae</taxon>
        <taxon>Lysobacter</taxon>
    </lineage>
</organism>
<dbReference type="InterPro" id="IPR050682">
    <property type="entry name" value="ModA/WtpA"/>
</dbReference>
<evidence type="ECO:0000259" key="2">
    <source>
        <dbReference type="PROSITE" id="PS50234"/>
    </source>
</evidence>
<gene>
    <name evidence="3" type="ORF">D9T17_17090</name>
</gene>
<dbReference type="Gene3D" id="3.40.190.10">
    <property type="entry name" value="Periplasmic binding protein-like II"/>
    <property type="match status" value="2"/>
</dbReference>
<dbReference type="GO" id="GO:0030973">
    <property type="term" value="F:molybdate ion binding"/>
    <property type="evidence" value="ECO:0007669"/>
    <property type="project" value="TreeGrafter"/>
</dbReference>
<dbReference type="PANTHER" id="PTHR30632">
    <property type="entry name" value="MOLYBDATE-BINDING PERIPLASMIC PROTEIN"/>
    <property type="match status" value="1"/>
</dbReference>
<feature type="domain" description="VWFA" evidence="2">
    <location>
        <begin position="377"/>
        <end position="573"/>
    </location>
</feature>
<dbReference type="SMART" id="SM00327">
    <property type="entry name" value="VWA"/>
    <property type="match status" value="1"/>
</dbReference>
<evidence type="ECO:0000313" key="3">
    <source>
        <dbReference type="EMBL" id="ROU05889.1"/>
    </source>
</evidence>
<evidence type="ECO:0000313" key="4">
    <source>
        <dbReference type="Proteomes" id="UP000275910"/>
    </source>
</evidence>
<reference evidence="3 4" key="1">
    <citation type="submission" date="2018-10" db="EMBL/GenBank/DDBJ databases">
        <title>The genome of Lysobacter enzymogenes OH11.</title>
        <authorList>
            <person name="Liu F."/>
            <person name="Zhao Y."/>
            <person name="Qian G."/>
            <person name="Chen Y."/>
            <person name="Xu H."/>
        </authorList>
    </citation>
    <scope>NUCLEOTIDE SEQUENCE [LARGE SCALE GENOMIC DNA]</scope>
    <source>
        <strain evidence="3 4">OH11</strain>
    </source>
</reference>
<comment type="caution">
    <text evidence="3">The sequence shown here is derived from an EMBL/GenBank/DDBJ whole genome shotgun (WGS) entry which is preliminary data.</text>
</comment>
<name>A0A3N2REP0_LYSEN</name>
<evidence type="ECO:0000256" key="1">
    <source>
        <dbReference type="SAM" id="MobiDB-lite"/>
    </source>
</evidence>
<dbReference type="Proteomes" id="UP000275910">
    <property type="component" value="Unassembled WGS sequence"/>
</dbReference>
<dbReference type="AlphaFoldDB" id="A0A3N2REP0"/>
<dbReference type="Pfam" id="PF13531">
    <property type="entry name" value="SBP_bac_11"/>
    <property type="match status" value="1"/>
</dbReference>
<dbReference type="SUPFAM" id="SSF53850">
    <property type="entry name" value="Periplasmic binding protein-like II"/>
    <property type="match status" value="1"/>
</dbReference>
<proteinExistence type="predicted"/>
<sequence length="573" mass="61268">MDSGLRRNDGVRGSTAPVSIVRSPATAPPQEGPPMTRFLRRALLAFAALLLAGCGGGTGSAGGAGDGDAARADDSPAFSVLAGSELKDIDTQLGDEIAKATGVRLRFTYAGTLDAIDRLAAGEKFDAVWVSHGKYLAMNPALKQRLLAQEKIMLSPVVLGVKQSKARELGWDKNDPTWKDIAEASRAGRFSFGMTNPTSSNTGFTALIGIASALAANPDALTESDVANPALKAFFQGQRMTAGSSGWLAETYAREQGKVDGLINYESVLLSLNRDGRLGEPLTLVYPKEGIVTADYPLMLLEAGKRADYDKLVAFLRSPAFQTRLSQTTLRRPVNPEAQAASSIAQRTLVELPFPGQPQVIDSLLQGFLADVRIPASSRYVLDLSGSMGNDGRIEAMKAAMDTLAGGNVASLTDRYARFQNRERIGVLTFSSQPERTRLFDMGRDAAGNAAALRAIRAEIAPLRPGGGTAIFDSVRQALTELAAEKRAASEPRYYTVVLMSDGENTEGSDLRAFLGWYAGQDEALRSIRVFPILFGDADPDEMKSLAQATGGQVFDAKSKSLTLVFKDIRGYQ</sequence>
<dbReference type="EMBL" id="RCTY01000041">
    <property type="protein sequence ID" value="ROU05889.1"/>
    <property type="molecule type" value="Genomic_DNA"/>
</dbReference>
<dbReference type="Pfam" id="PF13519">
    <property type="entry name" value="VWA_2"/>
    <property type="match status" value="1"/>
</dbReference>